<feature type="region of interest" description="Disordered" evidence="3">
    <location>
        <begin position="406"/>
        <end position="480"/>
    </location>
</feature>
<dbReference type="AlphaFoldDB" id="A0AA39SCW6"/>
<sequence>MKIQRSDSFGCSKLLISQKEMERNNGGLLYGAKSTRKVKLSETNSLSVKKNSLYKQGFEYCKKVRERLNSSSDYQMGFLKYIHACSIGKIGKSDLKLMISGSISKYPDLIDGFDDFVKHCEDIAFDNQLESIQKIREKDSDTIMRENSNPSVFGKADPDKVSIQELDLSKCLVITPSYRLLPKDYPVTMASRRSKVGAHLLNDFWVHTALGNKNYIPKIRGRNKYQQELDRCESDQYEFDMLLNSTRSAAEHVEELVDGIMEKKIKLEGPFKIDDHLSVLNLRCIERLYDERGYEMFGGLNSEWNGYTGVVEKRGSTGKSDGSNASRKKDGEYSDAKGGKNNQVKNGSKDLKIDMAKAAATQGSGSRFDILIDELDERVLETDISRLSKDTGTTIQKGKAVLLEITNQSNKHKENLNRIPSQNSKKKPTKSVNLGGNDSLLSKKNKTGGADSSKSNSDSKDKKHHQEFGSSITDNEEVGSDNVLQRLHKEVTEFETLSLKSKVTDDRLCSKGDMPNKSSVELIASNLKEAIAVLSE</sequence>
<dbReference type="GO" id="GO:0000785">
    <property type="term" value="C:chromatin"/>
    <property type="evidence" value="ECO:0007669"/>
    <property type="project" value="TreeGrafter"/>
</dbReference>
<accession>A0AA39SCW6</accession>
<name>A0AA39SCW6_ACESA</name>
<organism evidence="5 6">
    <name type="scientific">Acer saccharum</name>
    <name type="common">Sugar maple</name>
    <dbReference type="NCBI Taxonomy" id="4024"/>
    <lineage>
        <taxon>Eukaryota</taxon>
        <taxon>Viridiplantae</taxon>
        <taxon>Streptophyta</taxon>
        <taxon>Embryophyta</taxon>
        <taxon>Tracheophyta</taxon>
        <taxon>Spermatophyta</taxon>
        <taxon>Magnoliopsida</taxon>
        <taxon>eudicotyledons</taxon>
        <taxon>Gunneridae</taxon>
        <taxon>Pentapetalae</taxon>
        <taxon>rosids</taxon>
        <taxon>malvids</taxon>
        <taxon>Sapindales</taxon>
        <taxon>Sapindaceae</taxon>
        <taxon>Hippocastanoideae</taxon>
        <taxon>Acereae</taxon>
        <taxon>Acer</taxon>
    </lineage>
</organism>
<dbReference type="Gene3D" id="1.20.1160.11">
    <property type="entry name" value="Paired amphipathic helix"/>
    <property type="match status" value="1"/>
</dbReference>
<dbReference type="PANTHER" id="PTHR12346:SF8">
    <property type="entry name" value="PAIRED AMPHIPATHIC HELIX PROTEIN SIN3-LIKE 2"/>
    <property type="match status" value="1"/>
</dbReference>
<evidence type="ECO:0000313" key="5">
    <source>
        <dbReference type="EMBL" id="KAK0587810.1"/>
    </source>
</evidence>
<dbReference type="GO" id="GO:0003714">
    <property type="term" value="F:transcription corepressor activity"/>
    <property type="evidence" value="ECO:0007669"/>
    <property type="project" value="InterPro"/>
</dbReference>
<feature type="compositionally biased region" description="Basic and acidic residues" evidence="3">
    <location>
        <begin position="327"/>
        <end position="338"/>
    </location>
</feature>
<dbReference type="EMBL" id="JAUESC010000382">
    <property type="protein sequence ID" value="KAK0587810.1"/>
    <property type="molecule type" value="Genomic_DNA"/>
</dbReference>
<dbReference type="GO" id="GO:0000118">
    <property type="term" value="C:histone deacetylase complex"/>
    <property type="evidence" value="ECO:0007669"/>
    <property type="project" value="TreeGrafter"/>
</dbReference>
<feature type="compositionally biased region" description="Basic and acidic residues" evidence="3">
    <location>
        <begin position="457"/>
        <end position="467"/>
    </location>
</feature>
<protein>
    <recommendedName>
        <fullName evidence="4">Histone deacetylase interacting domain-containing protein</fullName>
    </recommendedName>
</protein>
<dbReference type="SMART" id="SM00761">
    <property type="entry name" value="HDAC_interact"/>
    <property type="match status" value="1"/>
</dbReference>
<proteinExistence type="predicted"/>
<dbReference type="PANTHER" id="PTHR12346">
    <property type="entry name" value="SIN3B-RELATED"/>
    <property type="match status" value="1"/>
</dbReference>
<reference evidence="5" key="2">
    <citation type="submission" date="2023-06" db="EMBL/GenBank/DDBJ databases">
        <authorList>
            <person name="Swenson N.G."/>
            <person name="Wegrzyn J.L."/>
            <person name="Mcevoy S.L."/>
        </authorList>
    </citation>
    <scope>NUCLEOTIDE SEQUENCE</scope>
    <source>
        <strain evidence="5">NS2018</strain>
        <tissue evidence="5">Leaf</tissue>
    </source>
</reference>
<evidence type="ECO:0000256" key="2">
    <source>
        <dbReference type="ARBA" id="ARBA00023242"/>
    </source>
</evidence>
<evidence type="ECO:0000313" key="6">
    <source>
        <dbReference type="Proteomes" id="UP001168877"/>
    </source>
</evidence>
<feature type="compositionally biased region" description="Polar residues" evidence="3">
    <location>
        <begin position="430"/>
        <end position="442"/>
    </location>
</feature>
<evidence type="ECO:0000256" key="1">
    <source>
        <dbReference type="ARBA" id="ARBA00004123"/>
    </source>
</evidence>
<dbReference type="GO" id="GO:0000122">
    <property type="term" value="P:negative regulation of transcription by RNA polymerase II"/>
    <property type="evidence" value="ECO:0007669"/>
    <property type="project" value="TreeGrafter"/>
</dbReference>
<dbReference type="InterPro" id="IPR013194">
    <property type="entry name" value="HDAC_interact_dom"/>
</dbReference>
<feature type="domain" description="Histone deacetylase interacting" evidence="4">
    <location>
        <begin position="170"/>
        <end position="270"/>
    </location>
</feature>
<gene>
    <name evidence="5" type="ORF">LWI29_029272</name>
</gene>
<keyword evidence="2" id="KW-0539">Nucleus</keyword>
<feature type="region of interest" description="Disordered" evidence="3">
    <location>
        <begin position="314"/>
        <end position="349"/>
    </location>
</feature>
<dbReference type="InterPro" id="IPR036600">
    <property type="entry name" value="PAH_sf"/>
</dbReference>
<evidence type="ECO:0000259" key="4">
    <source>
        <dbReference type="SMART" id="SM00761"/>
    </source>
</evidence>
<evidence type="ECO:0000256" key="3">
    <source>
        <dbReference type="SAM" id="MobiDB-lite"/>
    </source>
</evidence>
<reference evidence="5" key="1">
    <citation type="journal article" date="2022" name="Plant J.">
        <title>Strategies of tolerance reflected in two North American maple genomes.</title>
        <authorList>
            <person name="McEvoy S.L."/>
            <person name="Sezen U.U."/>
            <person name="Trouern-Trend A."/>
            <person name="McMahon S.M."/>
            <person name="Schaberg P.G."/>
            <person name="Yang J."/>
            <person name="Wegrzyn J.L."/>
            <person name="Swenson N.G."/>
        </authorList>
    </citation>
    <scope>NUCLEOTIDE SEQUENCE</scope>
    <source>
        <strain evidence="5">NS2018</strain>
    </source>
</reference>
<dbReference type="Proteomes" id="UP001168877">
    <property type="component" value="Unassembled WGS sequence"/>
</dbReference>
<keyword evidence="6" id="KW-1185">Reference proteome</keyword>
<dbReference type="Pfam" id="PF08295">
    <property type="entry name" value="Sin3_corepress"/>
    <property type="match status" value="1"/>
</dbReference>
<dbReference type="InterPro" id="IPR039774">
    <property type="entry name" value="Sin3-like"/>
</dbReference>
<dbReference type="SUPFAM" id="SSF47762">
    <property type="entry name" value="PAH2 domain"/>
    <property type="match status" value="1"/>
</dbReference>
<comment type="subcellular location">
    <subcellularLocation>
        <location evidence="1">Nucleus</location>
    </subcellularLocation>
</comment>
<comment type="caution">
    <text evidence="5">The sequence shown here is derived from an EMBL/GenBank/DDBJ whole genome shotgun (WGS) entry which is preliminary data.</text>
</comment>